<organism evidence="2 3">
    <name type="scientific">Coemansia asiatica</name>
    <dbReference type="NCBI Taxonomy" id="1052880"/>
    <lineage>
        <taxon>Eukaryota</taxon>
        <taxon>Fungi</taxon>
        <taxon>Fungi incertae sedis</taxon>
        <taxon>Zoopagomycota</taxon>
        <taxon>Kickxellomycotina</taxon>
        <taxon>Kickxellomycetes</taxon>
        <taxon>Kickxellales</taxon>
        <taxon>Kickxellaceae</taxon>
        <taxon>Coemansia</taxon>
    </lineage>
</organism>
<comment type="caution">
    <text evidence="2">The sequence shown here is derived from an EMBL/GenBank/DDBJ whole genome shotgun (WGS) entry which is preliminary data.</text>
</comment>
<feature type="region of interest" description="Disordered" evidence="1">
    <location>
        <begin position="35"/>
        <end position="56"/>
    </location>
</feature>
<evidence type="ECO:0000313" key="3">
    <source>
        <dbReference type="Proteomes" id="UP001145021"/>
    </source>
</evidence>
<accession>A0A9W8CKK6</accession>
<feature type="compositionally biased region" description="Low complexity" evidence="1">
    <location>
        <begin position="295"/>
        <end position="312"/>
    </location>
</feature>
<gene>
    <name evidence="2" type="ORF">LPJ64_001501</name>
</gene>
<proteinExistence type="predicted"/>
<dbReference type="EMBL" id="JANBOH010000039">
    <property type="protein sequence ID" value="KAJ1647106.1"/>
    <property type="molecule type" value="Genomic_DNA"/>
</dbReference>
<reference evidence="2" key="1">
    <citation type="submission" date="2022-07" db="EMBL/GenBank/DDBJ databases">
        <title>Phylogenomic reconstructions and comparative analyses of Kickxellomycotina fungi.</title>
        <authorList>
            <person name="Reynolds N.K."/>
            <person name="Stajich J.E."/>
            <person name="Barry K."/>
            <person name="Grigoriev I.V."/>
            <person name="Crous P."/>
            <person name="Smith M.E."/>
        </authorList>
    </citation>
    <scope>NUCLEOTIDE SEQUENCE</scope>
    <source>
        <strain evidence="2">NBRC 105413</strain>
    </source>
</reference>
<protein>
    <submittedName>
        <fullName evidence="2">Uncharacterized protein</fullName>
    </submittedName>
</protein>
<feature type="region of interest" description="Disordered" evidence="1">
    <location>
        <begin position="80"/>
        <end position="103"/>
    </location>
</feature>
<keyword evidence="3" id="KW-1185">Reference proteome</keyword>
<feature type="region of interest" description="Disordered" evidence="1">
    <location>
        <begin position="118"/>
        <end position="142"/>
    </location>
</feature>
<evidence type="ECO:0000256" key="1">
    <source>
        <dbReference type="SAM" id="MobiDB-lite"/>
    </source>
</evidence>
<sequence>MAKRLRARLMQARAEIEKDIGHSLAIAMPCPDREIRIDRPHSSPSSPTPRPARRGLAKRPLARGLRFPQTQPHALGVCAHSRPHKDHSLPRASSLSHGSPAHIRSPAHRLTLAKKDASRSYMDLPSSPPIARTPPKRDINRNGKIDAKFSCHSRDSDNESDNDNEIAHTILMLATPPAPRSHVFFEPDSSHRLDLLDTTPTPSNRRLSFSRCIRKPLTSTQQQDSSDQAANCDASENALNRNGQPILPTRLLDTQQLDKTASIPLRTQPLPATMSLRSRSASRSRSRSRTEPKSESVSVSESASASASASASLPTKPAQKLIKTTSHSSTIK</sequence>
<feature type="compositionally biased region" description="Polar residues" evidence="1">
    <location>
        <begin position="322"/>
        <end position="332"/>
    </location>
</feature>
<dbReference type="AlphaFoldDB" id="A0A9W8CKK6"/>
<feature type="region of interest" description="Disordered" evidence="1">
    <location>
        <begin position="261"/>
        <end position="332"/>
    </location>
</feature>
<evidence type="ECO:0000313" key="2">
    <source>
        <dbReference type="EMBL" id="KAJ1647106.1"/>
    </source>
</evidence>
<name>A0A9W8CKK6_9FUNG</name>
<dbReference type="Proteomes" id="UP001145021">
    <property type="component" value="Unassembled WGS sequence"/>
</dbReference>